<dbReference type="PROSITE" id="PS51032">
    <property type="entry name" value="AP2_ERF"/>
    <property type="match status" value="1"/>
</dbReference>
<comment type="subcellular location">
    <subcellularLocation>
        <location evidence="1">Nucleus</location>
    </subcellularLocation>
</comment>
<evidence type="ECO:0000256" key="4">
    <source>
        <dbReference type="ARBA" id="ARBA00023163"/>
    </source>
</evidence>
<keyword evidence="5" id="KW-0539">Nucleus</keyword>
<feature type="domain" description="AP2/ERF" evidence="6">
    <location>
        <begin position="89"/>
        <end position="146"/>
    </location>
</feature>
<dbReference type="InterPro" id="IPR036955">
    <property type="entry name" value="AP2/ERF_dom_sf"/>
</dbReference>
<dbReference type="SUPFAM" id="SSF54171">
    <property type="entry name" value="DNA-binding domain"/>
    <property type="match status" value="1"/>
</dbReference>
<dbReference type="GO" id="GO:0003677">
    <property type="term" value="F:DNA binding"/>
    <property type="evidence" value="ECO:0007669"/>
    <property type="project" value="UniProtKB-KW"/>
</dbReference>
<dbReference type="SMART" id="SM00380">
    <property type="entry name" value="AP2"/>
    <property type="match status" value="1"/>
</dbReference>
<accession>A0A8K0IV36</accession>
<dbReference type="Proteomes" id="UP000797356">
    <property type="component" value="Chromosome 14"/>
</dbReference>
<dbReference type="Gene3D" id="3.30.730.10">
    <property type="entry name" value="AP2/ERF domain"/>
    <property type="match status" value="1"/>
</dbReference>
<dbReference type="InterPro" id="IPR001471">
    <property type="entry name" value="AP2/ERF_dom"/>
</dbReference>
<dbReference type="OrthoDB" id="787010at2759"/>
<dbReference type="CDD" id="cd00018">
    <property type="entry name" value="AP2"/>
    <property type="match status" value="1"/>
</dbReference>
<sequence length="259" mass="28987">MAMEKKIPNKSDLLQRRKIRVVFNDADATESSSGNEDDRRWMMRKRSKRIIHEIPIPPSPSIPTSFAPVSKTRKIKTLKSIDSSSSTLKHKGVRQRRWGKWAAEIRDPIRGVRHWLGTYDTAEEAADAYQAVLSRLQEEKQRLLHPSGSPTCSASEIAEVSFSASSPSSVLDVSVAGVNLVNVKNSPAVEEVVANTDNSNSPICELFEDRQFMMPEFDFGLNSEVFLLGNLATDESLGLDDLPLWKQPLDDLDLSFFDP</sequence>
<organism evidence="7 8">
    <name type="scientific">Cocos nucifera</name>
    <name type="common">Coconut palm</name>
    <dbReference type="NCBI Taxonomy" id="13894"/>
    <lineage>
        <taxon>Eukaryota</taxon>
        <taxon>Viridiplantae</taxon>
        <taxon>Streptophyta</taxon>
        <taxon>Embryophyta</taxon>
        <taxon>Tracheophyta</taxon>
        <taxon>Spermatophyta</taxon>
        <taxon>Magnoliopsida</taxon>
        <taxon>Liliopsida</taxon>
        <taxon>Arecaceae</taxon>
        <taxon>Arecoideae</taxon>
        <taxon>Cocoseae</taxon>
        <taxon>Attaleinae</taxon>
        <taxon>Cocos</taxon>
    </lineage>
</organism>
<evidence type="ECO:0000256" key="1">
    <source>
        <dbReference type="ARBA" id="ARBA00004123"/>
    </source>
</evidence>
<evidence type="ECO:0000256" key="5">
    <source>
        <dbReference type="ARBA" id="ARBA00023242"/>
    </source>
</evidence>
<keyword evidence="4" id="KW-0804">Transcription</keyword>
<dbReference type="PANTHER" id="PTHR31194">
    <property type="entry name" value="SHN SHINE , DNA BINDING / TRANSCRIPTION FACTOR"/>
    <property type="match status" value="1"/>
</dbReference>
<keyword evidence="2" id="KW-0805">Transcription regulation</keyword>
<evidence type="ECO:0000313" key="8">
    <source>
        <dbReference type="Proteomes" id="UP000797356"/>
    </source>
</evidence>
<dbReference type="EMBL" id="CM017885">
    <property type="protein sequence ID" value="KAG1368151.1"/>
    <property type="molecule type" value="Genomic_DNA"/>
</dbReference>
<evidence type="ECO:0000313" key="7">
    <source>
        <dbReference type="EMBL" id="KAG1368151.1"/>
    </source>
</evidence>
<reference evidence="7" key="1">
    <citation type="journal article" date="2017" name="Gigascience">
        <title>The genome draft of coconut (Cocos nucifera).</title>
        <authorList>
            <person name="Xiao Y."/>
            <person name="Xu P."/>
            <person name="Fan H."/>
            <person name="Baudouin L."/>
            <person name="Xia W."/>
            <person name="Bocs S."/>
            <person name="Xu J."/>
            <person name="Li Q."/>
            <person name="Guo A."/>
            <person name="Zhou L."/>
            <person name="Li J."/>
            <person name="Wu Y."/>
            <person name="Ma Z."/>
            <person name="Armero A."/>
            <person name="Issali A.E."/>
            <person name="Liu N."/>
            <person name="Peng M."/>
            <person name="Yang Y."/>
        </authorList>
    </citation>
    <scope>NUCLEOTIDE SEQUENCE</scope>
    <source>
        <tissue evidence="7">Spear leaf of Hainan Tall coconut</tissue>
    </source>
</reference>
<dbReference type="GO" id="GO:0005634">
    <property type="term" value="C:nucleus"/>
    <property type="evidence" value="ECO:0007669"/>
    <property type="project" value="UniProtKB-SubCell"/>
</dbReference>
<reference evidence="7" key="2">
    <citation type="submission" date="2019-07" db="EMBL/GenBank/DDBJ databases">
        <authorList>
            <person name="Yang Y."/>
            <person name="Bocs S."/>
            <person name="Baudouin L."/>
        </authorList>
    </citation>
    <scope>NUCLEOTIDE SEQUENCE</scope>
    <source>
        <tissue evidence="7">Spear leaf of Hainan Tall coconut</tissue>
    </source>
</reference>
<comment type="caution">
    <text evidence="7">The sequence shown here is derived from an EMBL/GenBank/DDBJ whole genome shotgun (WGS) entry which is preliminary data.</text>
</comment>
<dbReference type="InterPro" id="IPR016177">
    <property type="entry name" value="DNA-bd_dom_sf"/>
</dbReference>
<dbReference type="PANTHER" id="PTHR31194:SF202">
    <property type="entry name" value="ETHYLENE-RESPONSIVE TRANSCRIPTION FACTOR ERF070"/>
    <property type="match status" value="1"/>
</dbReference>
<evidence type="ECO:0000259" key="6">
    <source>
        <dbReference type="PROSITE" id="PS51032"/>
    </source>
</evidence>
<dbReference type="Pfam" id="PF00847">
    <property type="entry name" value="AP2"/>
    <property type="match status" value="1"/>
</dbReference>
<keyword evidence="3" id="KW-0238">DNA-binding</keyword>
<evidence type="ECO:0000256" key="2">
    <source>
        <dbReference type="ARBA" id="ARBA00023015"/>
    </source>
</evidence>
<proteinExistence type="predicted"/>
<gene>
    <name evidence="7" type="ORF">COCNU_14G006190</name>
</gene>
<dbReference type="InterPro" id="IPR050913">
    <property type="entry name" value="AP2/ERF_ERF"/>
</dbReference>
<keyword evidence="8" id="KW-1185">Reference proteome</keyword>
<dbReference type="PRINTS" id="PR00367">
    <property type="entry name" value="ETHRSPELEMNT"/>
</dbReference>
<evidence type="ECO:0000256" key="3">
    <source>
        <dbReference type="ARBA" id="ARBA00023125"/>
    </source>
</evidence>
<protein>
    <submittedName>
        <fullName evidence="7">Pathogenesis-related genes transcriptional activator PTI6-like</fullName>
    </submittedName>
</protein>
<dbReference type="AlphaFoldDB" id="A0A8K0IV36"/>
<dbReference type="GO" id="GO:0003700">
    <property type="term" value="F:DNA-binding transcription factor activity"/>
    <property type="evidence" value="ECO:0007669"/>
    <property type="project" value="InterPro"/>
</dbReference>
<name>A0A8K0IV36_COCNU</name>